<comment type="pathway">
    <text evidence="1 8">Purine metabolism; 7-cyano-7-deazaguanine biosynthesis.</text>
</comment>
<dbReference type="AlphaFoldDB" id="A0AB36TFE9"/>
<dbReference type="GO" id="GO:0008616">
    <property type="term" value="P:tRNA queuosine(34) biosynthetic process"/>
    <property type="evidence" value="ECO:0007669"/>
    <property type="project" value="UniProtKB-KW"/>
</dbReference>
<dbReference type="NCBIfam" id="TIGR03367">
    <property type="entry name" value="queuosine_QueD"/>
    <property type="match status" value="1"/>
</dbReference>
<dbReference type="GO" id="GO:0046872">
    <property type="term" value="F:metal ion binding"/>
    <property type="evidence" value="ECO:0007669"/>
    <property type="project" value="UniProtKB-KW"/>
</dbReference>
<keyword evidence="8" id="KW-0671">Queuosine biosynthesis</keyword>
<feature type="binding site" evidence="10">
    <location>
        <position position="33"/>
    </location>
    <ligand>
        <name>Zn(2+)</name>
        <dbReference type="ChEBI" id="CHEBI:29105"/>
    </ligand>
</feature>
<dbReference type="GeneID" id="35805131"/>
<dbReference type="Pfam" id="PF01242">
    <property type="entry name" value="PTPS"/>
    <property type="match status" value="1"/>
</dbReference>
<proteinExistence type="inferred from homology"/>
<sequence length="127" mass="14900">MKIGKVSITKLFTFDSAHHLIDYNGKCRNIHGHTYKLEITLKGLPDENGLVMDFHDLEAIIENEVLEKVDHKYLNDVFDFNPTCEMIGLWLWEEISKQVQNTRCTLEKLVLWETPTSYITIDRNDME</sequence>
<comment type="catalytic activity">
    <reaction evidence="7 8">
        <text>7,8-dihydroneopterin 3'-triphosphate + H2O = 6-carboxy-5,6,7,8-tetrahydropterin + triphosphate + acetaldehyde + 2 H(+)</text>
        <dbReference type="Rhea" id="RHEA:27966"/>
        <dbReference type="ChEBI" id="CHEBI:15343"/>
        <dbReference type="ChEBI" id="CHEBI:15377"/>
        <dbReference type="ChEBI" id="CHEBI:15378"/>
        <dbReference type="ChEBI" id="CHEBI:18036"/>
        <dbReference type="ChEBI" id="CHEBI:58462"/>
        <dbReference type="ChEBI" id="CHEBI:61032"/>
        <dbReference type="EC" id="4.1.2.50"/>
    </reaction>
</comment>
<evidence type="ECO:0000256" key="7">
    <source>
        <dbReference type="ARBA" id="ARBA00048807"/>
    </source>
</evidence>
<dbReference type="GO" id="GO:0070497">
    <property type="term" value="F:6-carboxytetrahydropterin synthase activity"/>
    <property type="evidence" value="ECO:0007669"/>
    <property type="project" value="UniProtKB-EC"/>
</dbReference>
<evidence type="ECO:0000256" key="10">
    <source>
        <dbReference type="PIRSR" id="PIRSR006113-2"/>
    </source>
</evidence>
<comment type="similarity">
    <text evidence="2 8">Belongs to the PTPS family. QueD subfamily.</text>
</comment>
<keyword evidence="5 8" id="KW-0862">Zinc</keyword>
<dbReference type="EC" id="4.-.-.-" evidence="8"/>
<evidence type="ECO:0000256" key="2">
    <source>
        <dbReference type="ARBA" id="ARBA00008900"/>
    </source>
</evidence>
<dbReference type="EMBL" id="PDBW01000001">
    <property type="protein sequence ID" value="PFH01935.1"/>
    <property type="molecule type" value="Genomic_DNA"/>
</dbReference>
<evidence type="ECO:0000256" key="1">
    <source>
        <dbReference type="ARBA" id="ARBA00005061"/>
    </source>
</evidence>
<gene>
    <name evidence="11" type="ORF">M972_11690</name>
</gene>
<dbReference type="Gene3D" id="3.30.479.10">
    <property type="entry name" value="6-pyruvoyl tetrahydropterin synthase/QueD"/>
    <property type="match status" value="1"/>
</dbReference>
<feature type="active site" description="Proton acceptor" evidence="9">
    <location>
        <position position="27"/>
    </location>
</feature>
<evidence type="ECO:0000256" key="6">
    <source>
        <dbReference type="ARBA" id="ARBA00023239"/>
    </source>
</evidence>
<organism evidence="11 12">
    <name type="scientific">Acetivibrio thermocellus AD2</name>
    <dbReference type="NCBI Taxonomy" id="1138384"/>
    <lineage>
        <taxon>Bacteria</taxon>
        <taxon>Bacillati</taxon>
        <taxon>Bacillota</taxon>
        <taxon>Clostridia</taxon>
        <taxon>Eubacteriales</taxon>
        <taxon>Oscillospiraceae</taxon>
        <taxon>Acetivibrio</taxon>
    </lineage>
</organism>
<evidence type="ECO:0000256" key="4">
    <source>
        <dbReference type="ARBA" id="ARBA00022723"/>
    </source>
</evidence>
<dbReference type="PANTHER" id="PTHR12589">
    <property type="entry name" value="PYRUVOYL TETRAHYDROBIOPTERIN SYNTHASE"/>
    <property type="match status" value="1"/>
</dbReference>
<feature type="active site" description="Charge relay system" evidence="9">
    <location>
        <position position="71"/>
    </location>
</feature>
<reference evidence="11 12" key="1">
    <citation type="submission" date="2017-09" db="EMBL/GenBank/DDBJ databases">
        <title>Evaluation of Pacific Biosciences Sequencing Technology to Finishing C. thermocellum Genome Sequences.</title>
        <authorList>
            <person name="Brown S."/>
        </authorList>
    </citation>
    <scope>NUCLEOTIDE SEQUENCE [LARGE SCALE GENOMIC DNA]</scope>
    <source>
        <strain evidence="11 12">AD2</strain>
    </source>
</reference>
<feature type="active site" description="Charge relay system" evidence="9">
    <location>
        <position position="113"/>
    </location>
</feature>
<keyword evidence="4 8" id="KW-0479">Metal-binding</keyword>
<feature type="binding site" evidence="10">
    <location>
        <position position="18"/>
    </location>
    <ligand>
        <name>Zn(2+)</name>
        <dbReference type="ChEBI" id="CHEBI:29105"/>
    </ligand>
</feature>
<comment type="cofactor">
    <cofactor evidence="8 10">
        <name>Zn(2+)</name>
        <dbReference type="ChEBI" id="CHEBI:29105"/>
    </cofactor>
    <text evidence="8 10">Binds 1 zinc ion per subunit.</text>
</comment>
<accession>A0AB36TFE9</accession>
<protein>
    <recommendedName>
        <fullName evidence="3 8">6-carboxy-5,6,7,8-tetrahydropterin synthase</fullName>
        <ecNumber evidence="8">4.-.-.-</ecNumber>
    </recommendedName>
</protein>
<keyword evidence="6 8" id="KW-0456">Lyase</keyword>
<evidence type="ECO:0000256" key="8">
    <source>
        <dbReference type="PIRNR" id="PIRNR006113"/>
    </source>
</evidence>
<dbReference type="InterPro" id="IPR007115">
    <property type="entry name" value="6-PTP_synth/QueD"/>
</dbReference>
<evidence type="ECO:0000256" key="3">
    <source>
        <dbReference type="ARBA" id="ARBA00018141"/>
    </source>
</evidence>
<feature type="binding site" evidence="10">
    <location>
        <position position="31"/>
    </location>
    <ligand>
        <name>Zn(2+)</name>
        <dbReference type="ChEBI" id="CHEBI:29105"/>
    </ligand>
</feature>
<dbReference type="PIRSF" id="PIRSF006113">
    <property type="entry name" value="PTP_synth"/>
    <property type="match status" value="1"/>
</dbReference>
<evidence type="ECO:0000256" key="9">
    <source>
        <dbReference type="PIRSR" id="PIRSR006113-1"/>
    </source>
</evidence>
<dbReference type="Proteomes" id="UP000223596">
    <property type="component" value="Unassembled WGS sequence"/>
</dbReference>
<evidence type="ECO:0000313" key="11">
    <source>
        <dbReference type="EMBL" id="PFH01935.1"/>
    </source>
</evidence>
<evidence type="ECO:0000256" key="5">
    <source>
        <dbReference type="ARBA" id="ARBA00022833"/>
    </source>
</evidence>
<name>A0AB36TFE9_ACETH</name>
<dbReference type="RefSeq" id="WP_003511612.1">
    <property type="nucleotide sequence ID" value="NZ_CP013828.1"/>
</dbReference>
<dbReference type="SUPFAM" id="SSF55620">
    <property type="entry name" value="Tetrahydrobiopterin biosynthesis enzymes-like"/>
    <property type="match status" value="1"/>
</dbReference>
<comment type="caution">
    <text evidence="11">The sequence shown here is derived from an EMBL/GenBank/DDBJ whole genome shotgun (WGS) entry which is preliminary data.</text>
</comment>
<dbReference type="PANTHER" id="PTHR12589:SF7">
    <property type="entry name" value="6-PYRUVOYL TETRAHYDROBIOPTERIN SYNTHASE"/>
    <property type="match status" value="1"/>
</dbReference>
<dbReference type="InterPro" id="IPR038418">
    <property type="entry name" value="6-PTP_synth/QueD_sf"/>
</dbReference>
<evidence type="ECO:0000313" key="12">
    <source>
        <dbReference type="Proteomes" id="UP000223596"/>
    </source>
</evidence>